<name>A0A9W9C8X0_9PLEO</name>
<protein>
    <submittedName>
        <fullName evidence="2">Uncharacterized protein</fullName>
    </submittedName>
</protein>
<comment type="caution">
    <text evidence="2">The sequence shown here is derived from an EMBL/GenBank/DDBJ whole genome shotgun (WGS) entry which is preliminary data.</text>
</comment>
<dbReference type="GeneID" id="80910362"/>
<sequence length="149" mass="15360">MDRISSLLGIPYLREAKAFLGPELTLTLQALQMKAKLESEQSTSPGPGMQGIVTGFWVGTISTGTLNILVGQGSDGTEGIEAATIVEAAGITPTGTLNILVGQGSDSAEEIEAAMVVEATISPGTEVPTNEEDSSVAKGENTTTIKEHD</sequence>
<reference evidence="2" key="1">
    <citation type="submission" date="2022-10" db="EMBL/GenBank/DDBJ databases">
        <title>Tapping the CABI collections for fungal endophytes: first genome assemblies for Collariella, Neodidymelliopsis, Ascochyta clinopodiicola, Didymella pomorum, Didymosphaeria variabile, Neocosmospora piperis and Neocucurbitaria cava.</title>
        <authorList>
            <person name="Hill R."/>
        </authorList>
    </citation>
    <scope>NUCLEOTIDE SEQUENCE</scope>
    <source>
        <strain evidence="2">IMI 356815</strain>
    </source>
</reference>
<accession>A0A9W9C8X0</accession>
<gene>
    <name evidence="2" type="ORF">N0V89_006832</name>
</gene>
<dbReference type="EMBL" id="JAPEUX010000005">
    <property type="protein sequence ID" value="KAJ4351489.1"/>
    <property type="molecule type" value="Genomic_DNA"/>
</dbReference>
<evidence type="ECO:0000313" key="2">
    <source>
        <dbReference type="EMBL" id="KAJ4351489.1"/>
    </source>
</evidence>
<dbReference type="AlphaFoldDB" id="A0A9W9C8X0"/>
<feature type="compositionally biased region" description="Polar residues" evidence="1">
    <location>
        <begin position="140"/>
        <end position="149"/>
    </location>
</feature>
<dbReference type="Proteomes" id="UP001140513">
    <property type="component" value="Unassembled WGS sequence"/>
</dbReference>
<dbReference type="RefSeq" id="XP_056069845.1">
    <property type="nucleotide sequence ID" value="XM_056215598.1"/>
</dbReference>
<feature type="region of interest" description="Disordered" evidence="1">
    <location>
        <begin position="121"/>
        <end position="149"/>
    </location>
</feature>
<organism evidence="2 3">
    <name type="scientific">Didymosphaeria variabile</name>
    <dbReference type="NCBI Taxonomy" id="1932322"/>
    <lineage>
        <taxon>Eukaryota</taxon>
        <taxon>Fungi</taxon>
        <taxon>Dikarya</taxon>
        <taxon>Ascomycota</taxon>
        <taxon>Pezizomycotina</taxon>
        <taxon>Dothideomycetes</taxon>
        <taxon>Pleosporomycetidae</taxon>
        <taxon>Pleosporales</taxon>
        <taxon>Massarineae</taxon>
        <taxon>Didymosphaeriaceae</taxon>
        <taxon>Didymosphaeria</taxon>
    </lineage>
</organism>
<evidence type="ECO:0000256" key="1">
    <source>
        <dbReference type="SAM" id="MobiDB-lite"/>
    </source>
</evidence>
<keyword evidence="3" id="KW-1185">Reference proteome</keyword>
<evidence type="ECO:0000313" key="3">
    <source>
        <dbReference type="Proteomes" id="UP001140513"/>
    </source>
</evidence>
<proteinExistence type="predicted"/>